<name>A0A0D2LWU1_9CHLO</name>
<evidence type="ECO:0000313" key="2">
    <source>
        <dbReference type="Proteomes" id="UP000054498"/>
    </source>
</evidence>
<dbReference type="Proteomes" id="UP000054498">
    <property type="component" value="Unassembled WGS sequence"/>
</dbReference>
<keyword evidence="2" id="KW-1185">Reference proteome</keyword>
<gene>
    <name evidence="1" type="ORF">MNEG_13957</name>
</gene>
<evidence type="ECO:0000313" key="1">
    <source>
        <dbReference type="EMBL" id="KIY94006.1"/>
    </source>
</evidence>
<dbReference type="AlphaFoldDB" id="A0A0D2LWU1"/>
<protein>
    <submittedName>
        <fullName evidence="1">Uncharacterized protein</fullName>
    </submittedName>
</protein>
<dbReference type="RefSeq" id="XP_013893026.1">
    <property type="nucleotide sequence ID" value="XM_014037572.1"/>
</dbReference>
<reference evidence="1 2" key="1">
    <citation type="journal article" date="2013" name="BMC Genomics">
        <title>Reconstruction of the lipid metabolism for the microalga Monoraphidium neglectum from its genome sequence reveals characteristics suitable for biofuel production.</title>
        <authorList>
            <person name="Bogen C."/>
            <person name="Al-Dilaimi A."/>
            <person name="Albersmeier A."/>
            <person name="Wichmann J."/>
            <person name="Grundmann M."/>
            <person name="Rupp O."/>
            <person name="Lauersen K.J."/>
            <person name="Blifernez-Klassen O."/>
            <person name="Kalinowski J."/>
            <person name="Goesmann A."/>
            <person name="Mussgnug J.H."/>
            <person name="Kruse O."/>
        </authorList>
    </citation>
    <scope>NUCLEOTIDE SEQUENCE [LARGE SCALE GENOMIC DNA]</scope>
    <source>
        <strain evidence="1 2">SAG 48.87</strain>
    </source>
</reference>
<proteinExistence type="predicted"/>
<sequence length="122" mass="12317">MEASKETFRSLSATTELLQEVLSTTTALARCGAPGSLRDTHAAALCALAVVVGKTSMAEDNISALRKGVRASTRRLQRGRAGGAAEAPTIADIVGRKTFAGLDAATAAMLDAAAAPVGVCGM</sequence>
<dbReference type="GeneID" id="25731471"/>
<accession>A0A0D2LWU1</accession>
<organism evidence="1 2">
    <name type="scientific">Monoraphidium neglectum</name>
    <dbReference type="NCBI Taxonomy" id="145388"/>
    <lineage>
        <taxon>Eukaryota</taxon>
        <taxon>Viridiplantae</taxon>
        <taxon>Chlorophyta</taxon>
        <taxon>core chlorophytes</taxon>
        <taxon>Chlorophyceae</taxon>
        <taxon>CS clade</taxon>
        <taxon>Sphaeropleales</taxon>
        <taxon>Selenastraceae</taxon>
        <taxon>Monoraphidium</taxon>
    </lineage>
</organism>
<dbReference type="KEGG" id="mng:MNEG_13957"/>
<dbReference type="EMBL" id="KK104378">
    <property type="protein sequence ID" value="KIY94006.1"/>
    <property type="molecule type" value="Genomic_DNA"/>
</dbReference>